<dbReference type="Pfam" id="PF02563">
    <property type="entry name" value="Poly_export"/>
    <property type="match status" value="1"/>
</dbReference>
<evidence type="ECO:0000259" key="4">
    <source>
        <dbReference type="Pfam" id="PF02563"/>
    </source>
</evidence>
<feature type="signal peptide" evidence="3">
    <location>
        <begin position="1"/>
        <end position="24"/>
    </location>
</feature>
<dbReference type="AlphaFoldDB" id="A0A7W7ZVF5"/>
<organism evidence="5 6">
    <name type="scientific">Granulicella mallensis</name>
    <dbReference type="NCBI Taxonomy" id="940614"/>
    <lineage>
        <taxon>Bacteria</taxon>
        <taxon>Pseudomonadati</taxon>
        <taxon>Acidobacteriota</taxon>
        <taxon>Terriglobia</taxon>
        <taxon>Terriglobales</taxon>
        <taxon>Acidobacteriaceae</taxon>
        <taxon>Granulicella</taxon>
    </lineage>
</organism>
<evidence type="ECO:0000313" key="6">
    <source>
        <dbReference type="Proteomes" id="UP000584867"/>
    </source>
</evidence>
<dbReference type="Gene3D" id="3.30.1950.10">
    <property type="entry name" value="wza like domain"/>
    <property type="match status" value="1"/>
</dbReference>
<dbReference type="Gene3D" id="3.10.560.10">
    <property type="entry name" value="Outer membrane lipoprotein wza domain like"/>
    <property type="match status" value="1"/>
</dbReference>
<feature type="transmembrane region" description="Helical" evidence="2">
    <location>
        <begin position="303"/>
        <end position="323"/>
    </location>
</feature>
<gene>
    <name evidence="5" type="ORF">HDF15_004888</name>
</gene>
<sequence>MKISSLLRGGLALLLCTLTLPSVAQFNGPGIVSGADINKPTTITTDRALLYPATHDQQLGTGDLLTLHIFGQTDYSPVVRIGTDGKVMLPLIGVVSLDGLTITTAEELIARRLEDAGMFENPQVTIQVTEGPNAVVTLIGEAHGAIPVQGSRRLFDVLSAAGGLPPTASHVITINRPGLYEPLVVDLGTDPAHSSLADIPVFAGDTIVISRVGVVYMIGAFKSPNSIPLVQNTPLTLLEAASLSGGPAFEAKYNDLRLIRTVGNERTVVKLDMKKVLYGQAPDPILQPNDIVFLPNSTLKSSIGNGSLGTLLGVVGLVISIAYR</sequence>
<dbReference type="PANTHER" id="PTHR33619">
    <property type="entry name" value="POLYSACCHARIDE EXPORT PROTEIN GFCE-RELATED"/>
    <property type="match status" value="1"/>
</dbReference>
<name>A0A7W7ZVF5_9BACT</name>
<reference evidence="5 6" key="1">
    <citation type="submission" date="2020-08" db="EMBL/GenBank/DDBJ databases">
        <title>Genomic Encyclopedia of Type Strains, Phase IV (KMG-V): Genome sequencing to study the core and pangenomes of soil and plant-associated prokaryotes.</title>
        <authorList>
            <person name="Whitman W."/>
        </authorList>
    </citation>
    <scope>NUCLEOTIDE SEQUENCE [LARGE SCALE GENOMIC DNA]</scope>
    <source>
        <strain evidence="5 6">X5P3</strain>
    </source>
</reference>
<keyword evidence="2" id="KW-1133">Transmembrane helix</keyword>
<dbReference type="EMBL" id="JACHIO010000029">
    <property type="protein sequence ID" value="MBB5066508.1"/>
    <property type="molecule type" value="Genomic_DNA"/>
</dbReference>
<keyword evidence="1 3" id="KW-0732">Signal</keyword>
<dbReference type="PANTHER" id="PTHR33619:SF3">
    <property type="entry name" value="POLYSACCHARIDE EXPORT PROTEIN GFCE-RELATED"/>
    <property type="match status" value="1"/>
</dbReference>
<dbReference type="Proteomes" id="UP000584867">
    <property type="component" value="Unassembled WGS sequence"/>
</dbReference>
<keyword evidence="2" id="KW-0812">Transmembrane</keyword>
<evidence type="ECO:0000256" key="1">
    <source>
        <dbReference type="ARBA" id="ARBA00022729"/>
    </source>
</evidence>
<keyword evidence="2" id="KW-0472">Membrane</keyword>
<feature type="domain" description="Polysaccharide export protein N-terminal" evidence="4">
    <location>
        <begin position="53"/>
        <end position="129"/>
    </location>
</feature>
<protein>
    <submittedName>
        <fullName evidence="5">Polysaccharide export outer membrane protein</fullName>
    </submittedName>
</protein>
<accession>A0A7W7ZVF5</accession>
<evidence type="ECO:0000256" key="3">
    <source>
        <dbReference type="SAM" id="SignalP"/>
    </source>
</evidence>
<dbReference type="InterPro" id="IPR049712">
    <property type="entry name" value="Poly_export"/>
</dbReference>
<evidence type="ECO:0000256" key="2">
    <source>
        <dbReference type="SAM" id="Phobius"/>
    </source>
</evidence>
<dbReference type="RefSeq" id="WP_184260246.1">
    <property type="nucleotide sequence ID" value="NZ_JACHIO010000029.1"/>
</dbReference>
<feature type="chain" id="PRO_5031540239" evidence="3">
    <location>
        <begin position="25"/>
        <end position="324"/>
    </location>
</feature>
<proteinExistence type="predicted"/>
<evidence type="ECO:0000313" key="5">
    <source>
        <dbReference type="EMBL" id="MBB5066508.1"/>
    </source>
</evidence>
<dbReference type="GO" id="GO:0015159">
    <property type="term" value="F:polysaccharide transmembrane transporter activity"/>
    <property type="evidence" value="ECO:0007669"/>
    <property type="project" value="InterPro"/>
</dbReference>
<comment type="caution">
    <text evidence="5">The sequence shown here is derived from an EMBL/GenBank/DDBJ whole genome shotgun (WGS) entry which is preliminary data.</text>
</comment>
<dbReference type="InterPro" id="IPR003715">
    <property type="entry name" value="Poly_export_N"/>
</dbReference>